<dbReference type="Pfam" id="PF03721">
    <property type="entry name" value="UDPG_MGDP_dh_N"/>
    <property type="match status" value="1"/>
</dbReference>
<comment type="similarity">
    <text evidence="3">Belongs to the UDP-glucose/GDP-mannose dehydrogenase family.</text>
</comment>
<dbReference type="GO" id="GO:0051287">
    <property type="term" value="F:NAD binding"/>
    <property type="evidence" value="ECO:0007669"/>
    <property type="project" value="InterPro"/>
</dbReference>
<keyword evidence="4" id="KW-0472">Membrane</keyword>
<dbReference type="STRING" id="1802457.A3F15_01640"/>
<protein>
    <submittedName>
        <fullName evidence="6">UDP-N-acetyl-D-glucosamine dehydrogenase</fullName>
    </submittedName>
</protein>
<dbReference type="Pfam" id="PF03720">
    <property type="entry name" value="UDPG_MGDP_dh_C"/>
    <property type="match status" value="1"/>
</dbReference>
<reference evidence="6 7" key="1">
    <citation type="journal article" date="2016" name="Nat. Commun.">
        <title>Thousands of microbial genomes shed light on interconnected biogeochemical processes in an aquifer system.</title>
        <authorList>
            <person name="Anantharaman K."/>
            <person name="Brown C.T."/>
            <person name="Hug L.A."/>
            <person name="Sharon I."/>
            <person name="Castelle C.J."/>
            <person name="Probst A.J."/>
            <person name="Thomas B.C."/>
            <person name="Singh A."/>
            <person name="Wilkins M.J."/>
            <person name="Karaoz U."/>
            <person name="Brodie E.L."/>
            <person name="Williams K.H."/>
            <person name="Hubbard S.S."/>
            <person name="Banfield J.F."/>
        </authorList>
    </citation>
    <scope>NUCLEOTIDE SEQUENCE [LARGE SCALE GENOMIC DNA]</scope>
</reference>
<dbReference type="GO" id="GO:0000271">
    <property type="term" value="P:polysaccharide biosynthetic process"/>
    <property type="evidence" value="ECO:0007669"/>
    <property type="project" value="InterPro"/>
</dbReference>
<dbReference type="InterPro" id="IPR036291">
    <property type="entry name" value="NAD(P)-bd_dom_sf"/>
</dbReference>
<dbReference type="Proteomes" id="UP000177078">
    <property type="component" value="Unassembled WGS sequence"/>
</dbReference>
<evidence type="ECO:0000256" key="2">
    <source>
        <dbReference type="ARBA" id="ARBA00023027"/>
    </source>
</evidence>
<dbReference type="SUPFAM" id="SSF52413">
    <property type="entry name" value="UDP-glucose/GDP-mannose dehydrogenase C-terminal domain"/>
    <property type="match status" value="1"/>
</dbReference>
<keyword evidence="1" id="KW-0560">Oxidoreductase</keyword>
<dbReference type="AlphaFoldDB" id="A0A1G2REN7"/>
<dbReference type="SUPFAM" id="SSF48179">
    <property type="entry name" value="6-phosphogluconate dehydrogenase C-terminal domain-like"/>
    <property type="match status" value="1"/>
</dbReference>
<dbReference type="PIRSF" id="PIRSF000124">
    <property type="entry name" value="UDPglc_GDPman_dh"/>
    <property type="match status" value="1"/>
</dbReference>
<dbReference type="InterPro" id="IPR036220">
    <property type="entry name" value="UDP-Glc/GDP-Man_DH_C_sf"/>
</dbReference>
<evidence type="ECO:0000256" key="3">
    <source>
        <dbReference type="PIRNR" id="PIRNR000124"/>
    </source>
</evidence>
<accession>A0A1G2REN7</accession>
<evidence type="ECO:0000259" key="5">
    <source>
        <dbReference type="SMART" id="SM00984"/>
    </source>
</evidence>
<organism evidence="6 7">
    <name type="scientific">Candidatus Wildermuthbacteria bacterium RIFCSPHIGHO2_12_FULL_40_12</name>
    <dbReference type="NCBI Taxonomy" id="1802457"/>
    <lineage>
        <taxon>Bacteria</taxon>
        <taxon>Candidatus Wildermuthiibacteriota</taxon>
    </lineage>
</organism>
<dbReference type="InterPro" id="IPR014027">
    <property type="entry name" value="UDP-Glc/GDP-Man_DH_C"/>
</dbReference>
<name>A0A1G2REN7_9BACT</name>
<dbReference type="GO" id="GO:0016616">
    <property type="term" value="F:oxidoreductase activity, acting on the CH-OH group of donors, NAD or NADP as acceptor"/>
    <property type="evidence" value="ECO:0007669"/>
    <property type="project" value="InterPro"/>
</dbReference>
<dbReference type="PIRSF" id="PIRSF500136">
    <property type="entry name" value="UDP_ManNAc_DH"/>
    <property type="match status" value="1"/>
</dbReference>
<dbReference type="InterPro" id="IPR008927">
    <property type="entry name" value="6-PGluconate_DH-like_C_sf"/>
</dbReference>
<gene>
    <name evidence="6" type="ORF">A3F15_01640</name>
</gene>
<evidence type="ECO:0000256" key="1">
    <source>
        <dbReference type="ARBA" id="ARBA00023002"/>
    </source>
</evidence>
<dbReference type="PANTHER" id="PTHR43491">
    <property type="entry name" value="UDP-N-ACETYL-D-MANNOSAMINE DEHYDROGENASE"/>
    <property type="match status" value="1"/>
</dbReference>
<dbReference type="Pfam" id="PF00984">
    <property type="entry name" value="UDPG_MGDP_dh"/>
    <property type="match status" value="1"/>
</dbReference>
<dbReference type="InterPro" id="IPR014026">
    <property type="entry name" value="UDP-Glc/GDP-Man_DH_dimer"/>
</dbReference>
<dbReference type="PANTHER" id="PTHR43491:SF1">
    <property type="entry name" value="UDP-N-ACETYL-D-MANNOSAMINE DEHYDROGENASE"/>
    <property type="match status" value="1"/>
</dbReference>
<evidence type="ECO:0000313" key="7">
    <source>
        <dbReference type="Proteomes" id="UP000177078"/>
    </source>
</evidence>
<feature type="transmembrane region" description="Helical" evidence="4">
    <location>
        <begin position="12"/>
        <end position="33"/>
    </location>
</feature>
<dbReference type="GO" id="GO:0016628">
    <property type="term" value="F:oxidoreductase activity, acting on the CH-CH group of donors, NAD or NADP as acceptor"/>
    <property type="evidence" value="ECO:0007669"/>
    <property type="project" value="InterPro"/>
</dbReference>
<dbReference type="EMBL" id="MHUC01000005">
    <property type="protein sequence ID" value="OHA71314.1"/>
    <property type="molecule type" value="Genomic_DNA"/>
</dbReference>
<evidence type="ECO:0000313" key="6">
    <source>
        <dbReference type="EMBL" id="OHA71314.1"/>
    </source>
</evidence>
<dbReference type="SUPFAM" id="SSF51735">
    <property type="entry name" value="NAD(P)-binding Rossmann-fold domains"/>
    <property type="match status" value="1"/>
</dbReference>
<evidence type="ECO:0000256" key="4">
    <source>
        <dbReference type="SAM" id="Phobius"/>
    </source>
</evidence>
<dbReference type="NCBIfam" id="TIGR03026">
    <property type="entry name" value="NDP-sugDHase"/>
    <property type="match status" value="1"/>
</dbReference>
<keyword evidence="4" id="KW-0812">Transmembrane</keyword>
<dbReference type="SMART" id="SM00984">
    <property type="entry name" value="UDPG_MGDP_dh_C"/>
    <property type="match status" value="1"/>
</dbReference>
<dbReference type="InterPro" id="IPR028359">
    <property type="entry name" value="UDP_ManNAc/GlcNAc_DH"/>
</dbReference>
<keyword evidence="4" id="KW-1133">Transmembrane helix</keyword>
<comment type="caution">
    <text evidence="6">The sequence shown here is derived from an EMBL/GenBank/DDBJ whole genome shotgun (WGS) entry which is preliminary data.</text>
</comment>
<keyword evidence="2" id="KW-0520">NAD</keyword>
<dbReference type="Gene3D" id="3.40.50.720">
    <property type="entry name" value="NAD(P)-binding Rossmann-like Domain"/>
    <property type="match status" value="2"/>
</dbReference>
<sequence>MRQLIENKKAKVAIIGMGYVGLPHAVSLARAGFQVYGIDIQKKRVDSLNRGRSYIGDVKGHELKKVLKTKKFKSFNNFDKLKVADIIIICVPTPLDKNKLPDMSYIQNTVQEIKQRLHKNQLIILESTTYPGTTEEIILPQLQDKGLKVGRDFYLAFAPERIDPGNKMPFSKIPKVVGGITKECTKIATLFYGQFIEKVFPVSSARTAEMTKIVENTFRLINISAINELSLFCGKMGIDIWEVIEAASTKPYGFMPFYPSPKAGGHCIPLDPFYLSFKGREHGFWSRFIELAGEINEQMPHIVMTQAIWVLNLKEKPVRNSKVLVWGVSYKKDIPDTRESAAFDILADLTRKGARVDYFDPFVPQLKIKHRILKNKAISLRSIRYSSQSLKKYDLVMILTDHSGFDYEKVARNSKLVVDTRNAIKSRKHKHVFRL</sequence>
<feature type="domain" description="UDP-glucose/GDP-mannose dehydrogenase C-terminal" evidence="5">
    <location>
        <begin position="324"/>
        <end position="426"/>
    </location>
</feature>
<dbReference type="InterPro" id="IPR017476">
    <property type="entry name" value="UDP-Glc/GDP-Man"/>
</dbReference>
<dbReference type="InterPro" id="IPR001732">
    <property type="entry name" value="UDP-Glc/GDP-Man_DH_N"/>
</dbReference>
<proteinExistence type="inferred from homology"/>